<dbReference type="GO" id="GO:0005737">
    <property type="term" value="C:cytoplasm"/>
    <property type="evidence" value="ECO:0007669"/>
    <property type="project" value="TreeGrafter"/>
</dbReference>
<evidence type="ECO:0000256" key="2">
    <source>
        <dbReference type="ARBA" id="ARBA00006824"/>
    </source>
</evidence>
<dbReference type="EMBL" id="HBEY01006554">
    <property type="protein sequence ID" value="CAD8599881.1"/>
    <property type="molecule type" value="Transcribed_RNA"/>
</dbReference>
<keyword evidence="4" id="KW-1133">Transmembrane helix</keyword>
<gene>
    <name evidence="7" type="ORF">CPEL01642_LOCUS3211</name>
</gene>
<evidence type="ECO:0000256" key="5">
    <source>
        <dbReference type="ARBA" id="ARBA00023136"/>
    </source>
</evidence>
<keyword evidence="3" id="KW-0812">Transmembrane</keyword>
<sequence>MSPAAHRFWSRAATAYCHALEARPLQTQMLSSAALWSAGDLAAQRFERLSTTREGAAAGTDAASRTHLHHLDWQRTAVQTAYASCVWAPVAHYWYEMLDRMVQRVVSPRAGMRFVVAKLVAEMVALHPLSLLAFFGFVGLAQGETSAQVAHQIRRDFAPTLALEWLMWSPLDVANFAIVPVRHQLLIANCGCFVESIALSFVKANGFVLPGAH</sequence>
<evidence type="ECO:0000256" key="3">
    <source>
        <dbReference type="ARBA" id="ARBA00022692"/>
    </source>
</evidence>
<comment type="similarity">
    <text evidence="2 6">Belongs to the peroxisomal membrane protein PXMP2/4 family.</text>
</comment>
<evidence type="ECO:0000256" key="4">
    <source>
        <dbReference type="ARBA" id="ARBA00022989"/>
    </source>
</evidence>
<comment type="subcellular location">
    <subcellularLocation>
        <location evidence="1">Membrane</location>
        <topology evidence="1">Multi-pass membrane protein</topology>
    </subcellularLocation>
</comment>
<proteinExistence type="inferred from homology"/>
<dbReference type="InterPro" id="IPR007248">
    <property type="entry name" value="Mpv17_PMP22"/>
</dbReference>
<dbReference type="PANTHER" id="PTHR11266">
    <property type="entry name" value="PEROXISOMAL MEMBRANE PROTEIN 2, PXMP2 MPV17"/>
    <property type="match status" value="1"/>
</dbReference>
<organism evidence="7">
    <name type="scientific">Coccolithus braarudii</name>
    <dbReference type="NCBI Taxonomy" id="221442"/>
    <lineage>
        <taxon>Eukaryota</taxon>
        <taxon>Haptista</taxon>
        <taxon>Haptophyta</taxon>
        <taxon>Prymnesiophyceae</taxon>
        <taxon>Coccolithales</taxon>
        <taxon>Coccolithaceae</taxon>
        <taxon>Coccolithus</taxon>
    </lineage>
</organism>
<evidence type="ECO:0000256" key="1">
    <source>
        <dbReference type="ARBA" id="ARBA00004141"/>
    </source>
</evidence>
<dbReference type="GO" id="GO:0016020">
    <property type="term" value="C:membrane"/>
    <property type="evidence" value="ECO:0007669"/>
    <property type="project" value="UniProtKB-SubCell"/>
</dbReference>
<dbReference type="Pfam" id="PF04117">
    <property type="entry name" value="Mpv17_PMP22"/>
    <property type="match status" value="1"/>
</dbReference>
<dbReference type="PANTHER" id="PTHR11266:SF17">
    <property type="entry name" value="PROTEIN MPV17"/>
    <property type="match status" value="1"/>
</dbReference>
<evidence type="ECO:0000256" key="6">
    <source>
        <dbReference type="RuleBase" id="RU363053"/>
    </source>
</evidence>
<dbReference type="AlphaFoldDB" id="A0A7S0PYX3"/>
<protein>
    <submittedName>
        <fullName evidence="7">Uncharacterized protein</fullName>
    </submittedName>
</protein>
<name>A0A7S0PYX3_9EUKA</name>
<keyword evidence="5" id="KW-0472">Membrane</keyword>
<evidence type="ECO:0000313" key="7">
    <source>
        <dbReference type="EMBL" id="CAD8599881.1"/>
    </source>
</evidence>
<accession>A0A7S0PYX3</accession>
<reference evidence="7" key="1">
    <citation type="submission" date="2021-01" db="EMBL/GenBank/DDBJ databases">
        <authorList>
            <person name="Corre E."/>
            <person name="Pelletier E."/>
            <person name="Niang G."/>
            <person name="Scheremetjew M."/>
            <person name="Finn R."/>
            <person name="Kale V."/>
            <person name="Holt S."/>
            <person name="Cochrane G."/>
            <person name="Meng A."/>
            <person name="Brown T."/>
            <person name="Cohen L."/>
        </authorList>
    </citation>
    <scope>NUCLEOTIDE SEQUENCE</scope>
    <source>
        <strain evidence="7">PLY182g</strain>
    </source>
</reference>